<keyword evidence="4" id="KW-1185">Reference proteome</keyword>
<evidence type="ECO:0000259" key="2">
    <source>
        <dbReference type="Pfam" id="PF14292"/>
    </source>
</evidence>
<dbReference type="EMBL" id="JAYGIM010000010">
    <property type="protein sequence ID" value="MEA5427752.1"/>
    <property type="molecule type" value="Genomic_DNA"/>
</dbReference>
<name>A0ABU5SKD5_9BACT</name>
<dbReference type="InterPro" id="IPR025970">
    <property type="entry name" value="SusE"/>
</dbReference>
<feature type="domain" description="SusE outer membrane protein" evidence="2">
    <location>
        <begin position="39"/>
        <end position="134"/>
    </location>
</feature>
<comment type="caution">
    <text evidence="3">The sequence shown here is derived from an EMBL/GenBank/DDBJ whole genome shotgun (WGS) entry which is preliminary data.</text>
</comment>
<gene>
    <name evidence="3" type="ORF">VB798_14270</name>
</gene>
<protein>
    <submittedName>
        <fullName evidence="3">SusE domain-containing protein</fullName>
    </submittedName>
</protein>
<keyword evidence="1" id="KW-0732">Signal</keyword>
<feature type="chain" id="PRO_5046393982" evidence="1">
    <location>
        <begin position="25"/>
        <end position="360"/>
    </location>
</feature>
<sequence>MKKNIHQYLAFLLVFFLVSCQEEAELTILKAVNFTNLPTASASTIQLTQAKDNETVITFSWAKVDYPVQAPVTYTLQFDIASDTIGSKAWANAISIEAGEDVLNKSILGKDLNKMATDLGLMPNEQGSLVVRVQSYLDRAAFSKAIPIKITPYKVFTGYPSLWVAGDYQGWNVSVAPKLVSVNSDGIYEGYIYIPAGGTNEFKLYAQADWSPTSYGDDGNGNVIVANYAGGNFKAPSDGYYLFSVNLKTMKYLLIKTTWGIIGGATPGGWDADTKLNYNPSTQNWSATADMKANGSFKFRANNAWQIDFGLNANGTLGYANHPWLTYIDQPQFTVPQDGNYTISLDLHEAGNYTYKIKKN</sequence>
<dbReference type="Proteomes" id="UP001302222">
    <property type="component" value="Unassembled WGS sequence"/>
</dbReference>
<accession>A0ABU5SKD5</accession>
<evidence type="ECO:0000256" key="1">
    <source>
        <dbReference type="SAM" id="SignalP"/>
    </source>
</evidence>
<reference evidence="3 4" key="1">
    <citation type="submission" date="2023-12" db="EMBL/GenBank/DDBJ databases">
        <title>Novel species of the genus Arcicella isolated from rivers.</title>
        <authorList>
            <person name="Lu H."/>
        </authorList>
    </citation>
    <scope>NUCLEOTIDE SEQUENCE [LARGE SCALE GENOMIC DNA]</scope>
    <source>
        <strain evidence="3 4">DC25W</strain>
    </source>
</reference>
<dbReference type="CDD" id="cd12967">
    <property type="entry name" value="CBM_SusE-F_like_u1"/>
    <property type="match status" value="1"/>
</dbReference>
<evidence type="ECO:0000313" key="4">
    <source>
        <dbReference type="Proteomes" id="UP001302222"/>
    </source>
</evidence>
<dbReference type="Pfam" id="PF14292">
    <property type="entry name" value="SusE"/>
    <property type="match status" value="1"/>
</dbReference>
<proteinExistence type="predicted"/>
<evidence type="ECO:0000313" key="3">
    <source>
        <dbReference type="EMBL" id="MEA5427752.1"/>
    </source>
</evidence>
<feature type="signal peptide" evidence="1">
    <location>
        <begin position="1"/>
        <end position="24"/>
    </location>
</feature>
<organism evidence="3 4">
    <name type="scientific">Arcicella lustrica</name>
    <dbReference type="NCBI Taxonomy" id="2984196"/>
    <lineage>
        <taxon>Bacteria</taxon>
        <taxon>Pseudomonadati</taxon>
        <taxon>Bacteroidota</taxon>
        <taxon>Cytophagia</taxon>
        <taxon>Cytophagales</taxon>
        <taxon>Flectobacillaceae</taxon>
        <taxon>Arcicella</taxon>
    </lineage>
</organism>
<dbReference type="RefSeq" id="WP_323259443.1">
    <property type="nucleotide sequence ID" value="NZ_JAYGIM010000010.1"/>
</dbReference>
<dbReference type="Gene3D" id="2.60.40.3620">
    <property type="match status" value="2"/>
</dbReference>
<dbReference type="PROSITE" id="PS51257">
    <property type="entry name" value="PROKAR_LIPOPROTEIN"/>
    <property type="match status" value="1"/>
</dbReference>
<dbReference type="CDD" id="cd12956">
    <property type="entry name" value="CBM_SusE-F_like"/>
    <property type="match status" value="1"/>
</dbReference>